<reference evidence="1" key="1">
    <citation type="journal article" date="2021" name="Nat. Commun.">
        <title>Genetic determinants of endophytism in the Arabidopsis root mycobiome.</title>
        <authorList>
            <person name="Mesny F."/>
            <person name="Miyauchi S."/>
            <person name="Thiergart T."/>
            <person name="Pickel B."/>
            <person name="Atanasova L."/>
            <person name="Karlsson M."/>
            <person name="Huettel B."/>
            <person name="Barry K.W."/>
            <person name="Haridas S."/>
            <person name="Chen C."/>
            <person name="Bauer D."/>
            <person name="Andreopoulos W."/>
            <person name="Pangilinan J."/>
            <person name="LaButti K."/>
            <person name="Riley R."/>
            <person name="Lipzen A."/>
            <person name="Clum A."/>
            <person name="Drula E."/>
            <person name="Henrissat B."/>
            <person name="Kohler A."/>
            <person name="Grigoriev I.V."/>
            <person name="Martin F.M."/>
            <person name="Hacquard S."/>
        </authorList>
    </citation>
    <scope>NUCLEOTIDE SEQUENCE</scope>
    <source>
        <strain evidence="1">MPI-CAGE-CH-0230</strain>
    </source>
</reference>
<keyword evidence="2" id="KW-1185">Reference proteome</keyword>
<gene>
    <name evidence="1" type="ORF">B0I36DRAFT_335262</name>
</gene>
<evidence type="ECO:0000313" key="2">
    <source>
        <dbReference type="Proteomes" id="UP000756346"/>
    </source>
</evidence>
<dbReference type="GeneID" id="70184991"/>
<dbReference type="Proteomes" id="UP000756346">
    <property type="component" value="Unassembled WGS sequence"/>
</dbReference>
<organism evidence="1 2">
    <name type="scientific">Microdochium trichocladiopsis</name>
    <dbReference type="NCBI Taxonomy" id="1682393"/>
    <lineage>
        <taxon>Eukaryota</taxon>
        <taxon>Fungi</taxon>
        <taxon>Dikarya</taxon>
        <taxon>Ascomycota</taxon>
        <taxon>Pezizomycotina</taxon>
        <taxon>Sordariomycetes</taxon>
        <taxon>Xylariomycetidae</taxon>
        <taxon>Xylariales</taxon>
        <taxon>Microdochiaceae</taxon>
        <taxon>Microdochium</taxon>
    </lineage>
</organism>
<accession>A0A9P8XUD4</accession>
<dbReference type="RefSeq" id="XP_046006337.1">
    <property type="nucleotide sequence ID" value="XM_046155445.1"/>
</dbReference>
<comment type="caution">
    <text evidence="1">The sequence shown here is derived from an EMBL/GenBank/DDBJ whole genome shotgun (WGS) entry which is preliminary data.</text>
</comment>
<proteinExistence type="predicted"/>
<dbReference type="AlphaFoldDB" id="A0A9P8XUD4"/>
<dbReference type="OrthoDB" id="5232980at2759"/>
<protein>
    <submittedName>
        <fullName evidence="1">Uncharacterized protein</fullName>
    </submittedName>
</protein>
<name>A0A9P8XUD4_9PEZI</name>
<sequence>MLGDVAPLPGLSNTGTTCLIDSQVAPHERPRRAIWPRHLRGLFACGPLGRAVLATAASQRLPADLFCRHWSPDRSVEYPGHNSPTCRTKRKCSPRFSGPGAICGTSPQVSHCPRGSGYSSRISVLWSGMNQEVVQKWADKHDLATLSTALGALKTTAHETCRTRCDLSDRRTMKAWSLYMKGASALFSWCIAQNRGSVLLVTPPPGERFHPSGLTNLQLIEGPIIAGLYGPSWLHSIDIVHPQIPAAADDGVAPGEGMVFGREQQQQPAKFLGSQAICS</sequence>
<dbReference type="EMBL" id="JAGTJQ010000011">
    <property type="protein sequence ID" value="KAH7018070.1"/>
    <property type="molecule type" value="Genomic_DNA"/>
</dbReference>
<evidence type="ECO:0000313" key="1">
    <source>
        <dbReference type="EMBL" id="KAH7018070.1"/>
    </source>
</evidence>